<dbReference type="SMART" id="SM00382">
    <property type="entry name" value="AAA"/>
    <property type="match status" value="1"/>
</dbReference>
<dbReference type="InterPro" id="IPR032823">
    <property type="entry name" value="BCA_ABC_TP_C"/>
</dbReference>
<dbReference type="AlphaFoldDB" id="A0A8G0ZX93"/>
<keyword evidence="2" id="KW-0547">Nucleotide-binding</keyword>
<accession>A0A8G0ZX93</accession>
<dbReference type="GO" id="GO:0005524">
    <property type="term" value="F:ATP binding"/>
    <property type="evidence" value="ECO:0007669"/>
    <property type="project" value="UniProtKB-KW"/>
</dbReference>
<dbReference type="Proteomes" id="UP000826300">
    <property type="component" value="Chromosome"/>
</dbReference>
<dbReference type="InterPro" id="IPR027417">
    <property type="entry name" value="P-loop_NTPase"/>
</dbReference>
<evidence type="ECO:0000256" key="1">
    <source>
        <dbReference type="ARBA" id="ARBA00022448"/>
    </source>
</evidence>
<evidence type="ECO:0000256" key="3">
    <source>
        <dbReference type="ARBA" id="ARBA00022840"/>
    </source>
</evidence>
<gene>
    <name evidence="5" type="ORF">JO391_18850</name>
</gene>
<dbReference type="PANTHER" id="PTHR45772">
    <property type="entry name" value="CONSERVED COMPONENT OF ABC TRANSPORTER FOR NATURAL AMINO ACIDS-RELATED"/>
    <property type="match status" value="1"/>
</dbReference>
<dbReference type="InterPro" id="IPR003439">
    <property type="entry name" value="ABC_transporter-like_ATP-bd"/>
</dbReference>
<dbReference type="EMBL" id="CP069370">
    <property type="protein sequence ID" value="QYZ69729.1"/>
    <property type="molecule type" value="Genomic_DNA"/>
</dbReference>
<dbReference type="Pfam" id="PF12399">
    <property type="entry name" value="BCA_ABC_TP_C"/>
    <property type="match status" value="1"/>
</dbReference>
<dbReference type="Pfam" id="PF00005">
    <property type="entry name" value="ABC_tran"/>
    <property type="match status" value="1"/>
</dbReference>
<reference evidence="5" key="1">
    <citation type="submission" date="2021-02" db="EMBL/GenBank/DDBJ databases">
        <title>Rhodobacter shimadae sp. nov., an aerobic anoxygenic phototrophic bacterium isolated from a hot spring.</title>
        <authorList>
            <person name="Muramatsu S."/>
            <person name="Haruta S."/>
            <person name="Hirose S."/>
            <person name="Hanada S."/>
        </authorList>
    </citation>
    <scope>NUCLEOTIDE SEQUENCE</scope>
    <source>
        <strain evidence="5">N10</strain>
    </source>
</reference>
<dbReference type="KEGG" id="nsm:JO391_18850"/>
<keyword evidence="6" id="KW-1185">Reference proteome</keyword>
<evidence type="ECO:0000313" key="6">
    <source>
        <dbReference type="Proteomes" id="UP000826300"/>
    </source>
</evidence>
<dbReference type="PROSITE" id="PS50893">
    <property type="entry name" value="ABC_TRANSPORTER_2"/>
    <property type="match status" value="1"/>
</dbReference>
<name>A0A8G0ZX93_9RHOB</name>
<dbReference type="GO" id="GO:0005886">
    <property type="term" value="C:plasma membrane"/>
    <property type="evidence" value="ECO:0007669"/>
    <property type="project" value="TreeGrafter"/>
</dbReference>
<sequence>MGEAIFGCRGIGISFGTRAILRDVSLEVAPAEVLGLVGPNGAGKTSLFEILCGRYTASAGSVFLDGRDITRLAVHDRARAGLARTYQSPVVPGALTIAETFRAARFSHRPFKTRMDAEWACHLAGFHQPWDRLAGSLDTFDRRKLLLACLLIRKPRVLLLDEPASGLINSEIDELDLIIRRLVDEYRIAAILIEHRLELLSAIADRAVVLDMGEVIATGTPREVFDDPRVLAAYFEAPAHG</sequence>
<evidence type="ECO:0000256" key="2">
    <source>
        <dbReference type="ARBA" id="ARBA00022741"/>
    </source>
</evidence>
<dbReference type="SUPFAM" id="SSF52540">
    <property type="entry name" value="P-loop containing nucleoside triphosphate hydrolases"/>
    <property type="match status" value="1"/>
</dbReference>
<keyword evidence="3 5" id="KW-0067">ATP-binding</keyword>
<dbReference type="InterPro" id="IPR003593">
    <property type="entry name" value="AAA+_ATPase"/>
</dbReference>
<dbReference type="Gene3D" id="3.40.50.300">
    <property type="entry name" value="P-loop containing nucleotide triphosphate hydrolases"/>
    <property type="match status" value="1"/>
</dbReference>
<organism evidence="5 6">
    <name type="scientific">Neotabrizicola shimadae</name>
    <dbReference type="NCBI Taxonomy" id="2807096"/>
    <lineage>
        <taxon>Bacteria</taxon>
        <taxon>Pseudomonadati</taxon>
        <taxon>Pseudomonadota</taxon>
        <taxon>Alphaproteobacteria</taxon>
        <taxon>Rhodobacterales</taxon>
        <taxon>Paracoccaceae</taxon>
        <taxon>Neotabrizicola</taxon>
    </lineage>
</organism>
<keyword evidence="1" id="KW-0813">Transport</keyword>
<proteinExistence type="predicted"/>
<evidence type="ECO:0000259" key="4">
    <source>
        <dbReference type="PROSITE" id="PS50893"/>
    </source>
</evidence>
<evidence type="ECO:0000313" key="5">
    <source>
        <dbReference type="EMBL" id="QYZ69729.1"/>
    </source>
</evidence>
<protein>
    <submittedName>
        <fullName evidence="5">ABC transporter ATP-binding protein</fullName>
    </submittedName>
</protein>
<dbReference type="InterPro" id="IPR051120">
    <property type="entry name" value="ABC_AA/LPS_Transport"/>
</dbReference>
<feature type="domain" description="ABC transporter" evidence="4">
    <location>
        <begin position="6"/>
        <end position="237"/>
    </location>
</feature>
<dbReference type="RefSeq" id="WP_220661946.1">
    <property type="nucleotide sequence ID" value="NZ_CP069370.1"/>
</dbReference>
<dbReference type="GO" id="GO:0016887">
    <property type="term" value="F:ATP hydrolysis activity"/>
    <property type="evidence" value="ECO:0007669"/>
    <property type="project" value="InterPro"/>
</dbReference>